<evidence type="ECO:0000256" key="3">
    <source>
        <dbReference type="ARBA" id="ARBA00022741"/>
    </source>
</evidence>
<evidence type="ECO:0000256" key="2">
    <source>
        <dbReference type="ARBA" id="ARBA00022679"/>
    </source>
</evidence>
<organism evidence="7 8">
    <name type="scientific">Morchella conica CCBAS932</name>
    <dbReference type="NCBI Taxonomy" id="1392247"/>
    <lineage>
        <taxon>Eukaryota</taxon>
        <taxon>Fungi</taxon>
        <taxon>Dikarya</taxon>
        <taxon>Ascomycota</taxon>
        <taxon>Pezizomycotina</taxon>
        <taxon>Pezizomycetes</taxon>
        <taxon>Pezizales</taxon>
        <taxon>Morchellaceae</taxon>
        <taxon>Morchella</taxon>
    </lineage>
</organism>
<dbReference type="InParanoid" id="A0A3N4KQY7"/>
<dbReference type="GO" id="GO:0004674">
    <property type="term" value="F:protein serine/threonine kinase activity"/>
    <property type="evidence" value="ECO:0007669"/>
    <property type="project" value="UniProtKB-EC"/>
</dbReference>
<keyword evidence="3" id="KW-0547">Nucleotide-binding</keyword>
<dbReference type="OrthoDB" id="5352573at2759"/>
<evidence type="ECO:0000256" key="4">
    <source>
        <dbReference type="ARBA" id="ARBA00022777"/>
    </source>
</evidence>
<dbReference type="Gene3D" id="1.10.510.10">
    <property type="entry name" value="Transferase(Phosphotransferase) domain 1"/>
    <property type="match status" value="1"/>
</dbReference>
<feature type="domain" description="Protein kinase" evidence="6">
    <location>
        <begin position="130"/>
        <end position="382"/>
    </location>
</feature>
<dbReference type="InterPro" id="IPR050660">
    <property type="entry name" value="NEK_Ser/Thr_kinase"/>
</dbReference>
<accession>A0A3N4KQY7</accession>
<dbReference type="PROSITE" id="PS50011">
    <property type="entry name" value="PROTEIN_KINASE_DOM"/>
    <property type="match status" value="1"/>
</dbReference>
<reference evidence="7 8" key="1">
    <citation type="journal article" date="2018" name="Nat. Ecol. Evol.">
        <title>Pezizomycetes genomes reveal the molecular basis of ectomycorrhizal truffle lifestyle.</title>
        <authorList>
            <person name="Murat C."/>
            <person name="Payen T."/>
            <person name="Noel B."/>
            <person name="Kuo A."/>
            <person name="Morin E."/>
            <person name="Chen J."/>
            <person name="Kohler A."/>
            <person name="Krizsan K."/>
            <person name="Balestrini R."/>
            <person name="Da Silva C."/>
            <person name="Montanini B."/>
            <person name="Hainaut M."/>
            <person name="Levati E."/>
            <person name="Barry K.W."/>
            <person name="Belfiori B."/>
            <person name="Cichocki N."/>
            <person name="Clum A."/>
            <person name="Dockter R.B."/>
            <person name="Fauchery L."/>
            <person name="Guy J."/>
            <person name="Iotti M."/>
            <person name="Le Tacon F."/>
            <person name="Lindquist E.A."/>
            <person name="Lipzen A."/>
            <person name="Malagnac F."/>
            <person name="Mello A."/>
            <person name="Molinier V."/>
            <person name="Miyauchi S."/>
            <person name="Poulain J."/>
            <person name="Riccioni C."/>
            <person name="Rubini A."/>
            <person name="Sitrit Y."/>
            <person name="Splivallo R."/>
            <person name="Traeger S."/>
            <person name="Wang M."/>
            <person name="Zifcakova L."/>
            <person name="Wipf D."/>
            <person name="Zambonelli A."/>
            <person name="Paolocci F."/>
            <person name="Nowrousian M."/>
            <person name="Ottonello S."/>
            <person name="Baldrian P."/>
            <person name="Spatafora J.W."/>
            <person name="Henrissat B."/>
            <person name="Nagy L.G."/>
            <person name="Aury J.M."/>
            <person name="Wincker P."/>
            <person name="Grigoriev I.V."/>
            <person name="Bonfante P."/>
            <person name="Martin F.M."/>
        </authorList>
    </citation>
    <scope>NUCLEOTIDE SEQUENCE [LARGE SCALE GENOMIC DNA]</scope>
    <source>
        <strain evidence="7 8">CCBAS932</strain>
    </source>
</reference>
<dbReference type="SMART" id="SM00220">
    <property type="entry name" value="S_TKc"/>
    <property type="match status" value="1"/>
</dbReference>
<protein>
    <recommendedName>
        <fullName evidence="1">non-specific serine/threonine protein kinase</fullName>
        <ecNumber evidence="1">2.7.11.1</ecNumber>
    </recommendedName>
</protein>
<sequence length="414" mass="46535">MSETTFGPQLLPHNNPPQLQILISNLSHNIPITVFLNSNPSLPDAFETKLISAWPNLPESARNSALQKILRTIQAHYPVYPPRFSLSPFLHTLPGSGELVVEEKIDPRLIQKLQLPEEIIPENTCTKPKLYPISSLHSCPLSQSSPRSWSSHIQLVTLSPASKKKYIAKGPTNNFSELRNLLSLPPHPNIISPPHGLITVSPTDHRVVGFLLEYYPHGNLDHLCSTLTPRPPPERLWSWGHQLVNALHWLHIEQKSFHGDIKPDNIIVHPSPSGEERLVLIDFSQDESTAATAPPEAKGGFPRTWSGEALERADVYALGRTLYILTKGLSMNELYMELFRDINFVYKTDLEGIDGPIRDVVEMCTRRDPAERPGLGELKKIFEDGEEGEWDREREACGNGAERCVLGKRRVMNL</sequence>
<evidence type="ECO:0000256" key="5">
    <source>
        <dbReference type="ARBA" id="ARBA00022840"/>
    </source>
</evidence>
<keyword evidence="4 7" id="KW-0418">Kinase</keyword>
<keyword evidence="5" id="KW-0067">ATP-binding</keyword>
<name>A0A3N4KQY7_9PEZI</name>
<dbReference type="EC" id="2.7.11.1" evidence="1"/>
<evidence type="ECO:0000259" key="6">
    <source>
        <dbReference type="PROSITE" id="PS50011"/>
    </source>
</evidence>
<dbReference type="InterPro" id="IPR011009">
    <property type="entry name" value="Kinase-like_dom_sf"/>
</dbReference>
<dbReference type="PANTHER" id="PTHR43671">
    <property type="entry name" value="SERINE/THREONINE-PROTEIN KINASE NEK"/>
    <property type="match status" value="1"/>
</dbReference>
<evidence type="ECO:0000256" key="1">
    <source>
        <dbReference type="ARBA" id="ARBA00012513"/>
    </source>
</evidence>
<dbReference type="EMBL" id="ML119140">
    <property type="protein sequence ID" value="RPB10791.1"/>
    <property type="molecule type" value="Genomic_DNA"/>
</dbReference>
<keyword evidence="2" id="KW-0808">Transferase</keyword>
<dbReference type="Pfam" id="PF00069">
    <property type="entry name" value="Pkinase"/>
    <property type="match status" value="1"/>
</dbReference>
<gene>
    <name evidence="7" type="ORF">P167DRAFT_240585</name>
</gene>
<dbReference type="AlphaFoldDB" id="A0A3N4KQY7"/>
<dbReference type="Proteomes" id="UP000277580">
    <property type="component" value="Unassembled WGS sequence"/>
</dbReference>
<proteinExistence type="predicted"/>
<evidence type="ECO:0000313" key="7">
    <source>
        <dbReference type="EMBL" id="RPB10791.1"/>
    </source>
</evidence>
<dbReference type="PANTHER" id="PTHR43671:SF13">
    <property type="entry name" value="SERINE_THREONINE-PROTEIN KINASE NEK2"/>
    <property type="match status" value="1"/>
</dbReference>
<dbReference type="SUPFAM" id="SSF56112">
    <property type="entry name" value="Protein kinase-like (PK-like)"/>
    <property type="match status" value="1"/>
</dbReference>
<dbReference type="STRING" id="1392247.A0A3N4KQY7"/>
<keyword evidence="8" id="KW-1185">Reference proteome</keyword>
<evidence type="ECO:0000313" key="8">
    <source>
        <dbReference type="Proteomes" id="UP000277580"/>
    </source>
</evidence>
<dbReference type="InterPro" id="IPR000719">
    <property type="entry name" value="Prot_kinase_dom"/>
</dbReference>
<dbReference type="CDD" id="cd00180">
    <property type="entry name" value="PKc"/>
    <property type="match status" value="1"/>
</dbReference>
<dbReference type="GO" id="GO:0005524">
    <property type="term" value="F:ATP binding"/>
    <property type="evidence" value="ECO:0007669"/>
    <property type="project" value="UniProtKB-KW"/>
</dbReference>